<dbReference type="InterPro" id="IPR001533">
    <property type="entry name" value="Pterin_deHydtase"/>
</dbReference>
<evidence type="ECO:0000256" key="4">
    <source>
        <dbReference type="ARBA" id="ARBA00021735"/>
    </source>
</evidence>
<name>A0ABT7A6X5_9ACTN</name>
<dbReference type="CDD" id="cd00488">
    <property type="entry name" value="PCD_DCoH"/>
    <property type="match status" value="1"/>
</dbReference>
<evidence type="ECO:0000313" key="7">
    <source>
        <dbReference type="Proteomes" id="UP001214441"/>
    </source>
</evidence>
<keyword evidence="7" id="KW-1185">Reference proteome</keyword>
<dbReference type="InterPro" id="IPR036428">
    <property type="entry name" value="PCD_sf"/>
</dbReference>
<dbReference type="Proteomes" id="UP001214441">
    <property type="component" value="Unassembled WGS sequence"/>
</dbReference>
<dbReference type="Gene3D" id="3.30.1360.20">
    <property type="entry name" value="Transcriptional coactivator/pterin dehydratase"/>
    <property type="match status" value="1"/>
</dbReference>
<reference evidence="6 7" key="1">
    <citation type="submission" date="2023-05" db="EMBL/GenBank/DDBJ databases">
        <title>Streptantibioticus silvisoli sp. nov., acidotolerant actinomycetes 1 from pine litter.</title>
        <authorList>
            <person name="Swiecimska M."/>
            <person name="Golinska P."/>
            <person name="Sangal V."/>
            <person name="Wachnowicz B."/>
            <person name="Goodfellow M."/>
        </authorList>
    </citation>
    <scope>NUCLEOTIDE SEQUENCE [LARGE SCALE GENOMIC DNA]</scope>
    <source>
        <strain evidence="6 7">DSM 42109</strain>
    </source>
</reference>
<comment type="similarity">
    <text evidence="2">Belongs to the pterin-4-alpha-carbinolamine dehydratase family.</text>
</comment>
<evidence type="ECO:0000256" key="5">
    <source>
        <dbReference type="ARBA" id="ARBA00023239"/>
    </source>
</evidence>
<comment type="catalytic activity">
    <reaction evidence="1">
        <text>(4aS,6R)-4a-hydroxy-L-erythro-5,6,7,8-tetrahydrobiopterin = (6R)-L-erythro-6,7-dihydrobiopterin + H2O</text>
        <dbReference type="Rhea" id="RHEA:11920"/>
        <dbReference type="ChEBI" id="CHEBI:15377"/>
        <dbReference type="ChEBI" id="CHEBI:15642"/>
        <dbReference type="ChEBI" id="CHEBI:43120"/>
        <dbReference type="EC" id="4.2.1.96"/>
    </reaction>
</comment>
<protein>
    <recommendedName>
        <fullName evidence="4">Putative pterin-4-alpha-carbinolamine dehydratase</fullName>
        <ecNumber evidence="3">4.2.1.96</ecNumber>
    </recommendedName>
</protein>
<dbReference type="SUPFAM" id="SSF55248">
    <property type="entry name" value="PCD-like"/>
    <property type="match status" value="1"/>
</dbReference>
<dbReference type="Pfam" id="PF01329">
    <property type="entry name" value="Pterin_4a"/>
    <property type="match status" value="1"/>
</dbReference>
<evidence type="ECO:0000256" key="2">
    <source>
        <dbReference type="ARBA" id="ARBA00006472"/>
    </source>
</evidence>
<dbReference type="RefSeq" id="WP_274039386.1">
    <property type="nucleotide sequence ID" value="NZ_JANCPR020000050.1"/>
</dbReference>
<gene>
    <name evidence="6" type="ORF">NMN56_035045</name>
</gene>
<dbReference type="EMBL" id="JANCPR020000050">
    <property type="protein sequence ID" value="MDJ1137071.1"/>
    <property type="molecule type" value="Genomic_DNA"/>
</dbReference>
<evidence type="ECO:0000313" key="6">
    <source>
        <dbReference type="EMBL" id="MDJ1137071.1"/>
    </source>
</evidence>
<keyword evidence="5 6" id="KW-0456">Lyase</keyword>
<evidence type="ECO:0000256" key="1">
    <source>
        <dbReference type="ARBA" id="ARBA00001554"/>
    </source>
</evidence>
<proteinExistence type="inferred from homology"/>
<dbReference type="GO" id="GO:0008124">
    <property type="term" value="F:4-alpha-hydroxytetrahydrobiopterin dehydratase activity"/>
    <property type="evidence" value="ECO:0007669"/>
    <property type="project" value="UniProtKB-EC"/>
</dbReference>
<evidence type="ECO:0000256" key="3">
    <source>
        <dbReference type="ARBA" id="ARBA00013252"/>
    </source>
</evidence>
<organism evidence="6 7">
    <name type="scientific">Streptomyces iconiensis</name>
    <dbReference type="NCBI Taxonomy" id="1384038"/>
    <lineage>
        <taxon>Bacteria</taxon>
        <taxon>Bacillati</taxon>
        <taxon>Actinomycetota</taxon>
        <taxon>Actinomycetes</taxon>
        <taxon>Kitasatosporales</taxon>
        <taxon>Streptomycetaceae</taxon>
        <taxon>Streptomyces</taxon>
    </lineage>
</organism>
<sequence length="104" mass="11635">MAERDPLSVEAVADHLSRWDGWEGDTARIHKTFALDFYESTTFLADLVEPAHRLRHQPDIDLRWGKLTISLTTYSSDAVVTELDFKLVAEIERVAAAHGAAAVE</sequence>
<accession>A0ABT7A6X5</accession>
<dbReference type="EC" id="4.2.1.96" evidence="3"/>
<comment type="caution">
    <text evidence="6">The sequence shown here is derived from an EMBL/GenBank/DDBJ whole genome shotgun (WGS) entry which is preliminary data.</text>
</comment>